<name>A0A2D1QHK0_AERSA</name>
<dbReference type="SUPFAM" id="SSF52172">
    <property type="entry name" value="CheY-like"/>
    <property type="match status" value="1"/>
</dbReference>
<dbReference type="EMBL" id="CP022426">
    <property type="protein sequence ID" value="ATP09737.1"/>
    <property type="molecule type" value="Genomic_DNA"/>
</dbReference>
<evidence type="ECO:0000313" key="3">
    <source>
        <dbReference type="EMBL" id="ATP09737.1"/>
    </source>
</evidence>
<dbReference type="InterPro" id="IPR001789">
    <property type="entry name" value="Sig_transdc_resp-reg_receiver"/>
</dbReference>
<dbReference type="PROSITE" id="PS50110">
    <property type="entry name" value="RESPONSE_REGULATORY"/>
    <property type="match status" value="1"/>
</dbReference>
<feature type="domain" description="Response regulatory" evidence="2">
    <location>
        <begin position="119"/>
        <end position="239"/>
    </location>
</feature>
<evidence type="ECO:0000313" key="4">
    <source>
        <dbReference type="Proteomes" id="UP000222916"/>
    </source>
</evidence>
<sequence length="415" mass="46618">MIITDEELLALLNSEETQERFFYPVTLYALDGVAYQAAKAVTLPEFATLRRTQPDARWPWEGLFAAGAIALFDPASHAGADYLPQLMNQSDGIYRLSDDWLAGVHDRYQQWLQWLAQMQILLLEDHPFQGAHIQQEIQGLGLSCQWVQDGDACIQVLEQGGVKLLISDLSLVEQDAIGLLMSQPQYQQSGLPIILLSAHDQTLIDGARRLLHDAGFNVVAALAKPLLSDDLLRLLKALYLGPQRQQRLSGLRRTVRSWQGEEKGLLGLLSDPPSPLPIWLAVTGLPPRWELVRDWLGRQGRDATELTLVIHRRDHLLSQAERFALVLQASLAGVKLALLLDNDQHMPFDLLERVPLQHLLLGQSLLPGLEAMTADSLLGRFIHRARELGIALYLDDPFNLLDSTLWRDRGMTGRW</sequence>
<dbReference type="AlphaFoldDB" id="A0A2D1QHK0"/>
<organism evidence="3 4">
    <name type="scientific">Aeromonas salmonicida subsp. pectinolytica 34mel</name>
    <dbReference type="NCBI Taxonomy" id="1324960"/>
    <lineage>
        <taxon>Bacteria</taxon>
        <taxon>Pseudomonadati</taxon>
        <taxon>Pseudomonadota</taxon>
        <taxon>Gammaproteobacteria</taxon>
        <taxon>Aeromonadales</taxon>
        <taxon>Aeromonadaceae</taxon>
        <taxon>Aeromonas</taxon>
    </lineage>
</organism>
<dbReference type="Gene3D" id="3.40.50.2300">
    <property type="match status" value="1"/>
</dbReference>
<protein>
    <submittedName>
        <fullName evidence="3">Response regulator domain protein</fullName>
    </submittedName>
</protein>
<gene>
    <name evidence="3" type="ORF">Asalp_25940</name>
</gene>
<evidence type="ECO:0000256" key="1">
    <source>
        <dbReference type="PROSITE-ProRule" id="PRU00169"/>
    </source>
</evidence>
<feature type="modified residue" description="4-aspartylphosphate" evidence="1">
    <location>
        <position position="168"/>
    </location>
</feature>
<dbReference type="GO" id="GO:0000160">
    <property type="term" value="P:phosphorelay signal transduction system"/>
    <property type="evidence" value="ECO:0007669"/>
    <property type="project" value="InterPro"/>
</dbReference>
<dbReference type="SMART" id="SM00448">
    <property type="entry name" value="REC"/>
    <property type="match status" value="1"/>
</dbReference>
<dbReference type="RefSeq" id="WP_099368979.1">
    <property type="nucleotide sequence ID" value="NZ_CP022426.1"/>
</dbReference>
<dbReference type="InterPro" id="IPR011006">
    <property type="entry name" value="CheY-like_superfamily"/>
</dbReference>
<reference evidence="4" key="1">
    <citation type="journal article" date="2018" name="BMC Genomics">
        <title>The complete and fully assembled genome sequence of Aeromonas salmonicida subsp. pectinolytica and its comparative analysis with other Aeromonas species: investigation of the mobilome in environmental and pathogenic strains.</title>
        <authorList>
            <person name="Pfeiffer F."/>
            <person name="Zamora-Lagos M.A."/>
            <person name="Blettinger M."/>
            <person name="Yeroslaviz A."/>
            <person name="Dahl A."/>
            <person name="Gruber S."/>
            <person name="Habermann B.H."/>
        </authorList>
    </citation>
    <scope>NUCLEOTIDE SEQUENCE [LARGE SCALE GENOMIC DNA]</scope>
    <source>
        <strain evidence="4">34mel</strain>
    </source>
</reference>
<keyword evidence="1" id="KW-0597">Phosphoprotein</keyword>
<evidence type="ECO:0000259" key="2">
    <source>
        <dbReference type="PROSITE" id="PS50110"/>
    </source>
</evidence>
<proteinExistence type="predicted"/>
<dbReference type="Proteomes" id="UP000222916">
    <property type="component" value="Chromosome"/>
</dbReference>
<accession>A0A2D1QHK0</accession>
<dbReference type="Pfam" id="PF00072">
    <property type="entry name" value="Response_reg"/>
    <property type="match status" value="1"/>
</dbReference>